<gene>
    <name evidence="2" type="ORF">FOE78_09395</name>
</gene>
<feature type="transmembrane region" description="Helical" evidence="1">
    <location>
        <begin position="261"/>
        <end position="281"/>
    </location>
</feature>
<name>A0A516PY33_9ACTN</name>
<dbReference type="PANTHER" id="PTHR40761:SF1">
    <property type="entry name" value="CONSERVED INTEGRAL MEMBRANE ALANINE VALINE AND LEUCINE RICH PROTEIN-RELATED"/>
    <property type="match status" value="1"/>
</dbReference>
<protein>
    <recommendedName>
        <fullName evidence="4">Magnesium transporter NIPA</fullName>
    </recommendedName>
</protein>
<feature type="transmembrane region" description="Helical" evidence="1">
    <location>
        <begin position="230"/>
        <end position="249"/>
    </location>
</feature>
<feature type="transmembrane region" description="Helical" evidence="1">
    <location>
        <begin position="130"/>
        <end position="148"/>
    </location>
</feature>
<dbReference type="OrthoDB" id="5187629at2"/>
<dbReference type="PANTHER" id="PTHR40761">
    <property type="entry name" value="CONSERVED INTEGRAL MEMBRANE ALANINE VALINE AND LEUCINE RICH PROTEIN-RELATED"/>
    <property type="match status" value="1"/>
</dbReference>
<keyword evidence="1" id="KW-0472">Membrane</keyword>
<keyword evidence="3" id="KW-1185">Reference proteome</keyword>
<evidence type="ECO:0000313" key="3">
    <source>
        <dbReference type="Proteomes" id="UP000319263"/>
    </source>
</evidence>
<dbReference type="InterPro" id="IPR037185">
    <property type="entry name" value="EmrE-like"/>
</dbReference>
<dbReference type="SUPFAM" id="SSF103481">
    <property type="entry name" value="Multidrug resistance efflux transporter EmrE"/>
    <property type="match status" value="1"/>
</dbReference>
<keyword evidence="1" id="KW-0812">Transmembrane</keyword>
<feature type="transmembrane region" description="Helical" evidence="1">
    <location>
        <begin position="287"/>
        <end position="310"/>
    </location>
</feature>
<feature type="transmembrane region" description="Helical" evidence="1">
    <location>
        <begin position="160"/>
        <end position="180"/>
    </location>
</feature>
<dbReference type="AlphaFoldDB" id="A0A516PY33"/>
<evidence type="ECO:0008006" key="4">
    <source>
        <dbReference type="Google" id="ProtNLM"/>
    </source>
</evidence>
<evidence type="ECO:0000313" key="2">
    <source>
        <dbReference type="EMBL" id="QDP96083.1"/>
    </source>
</evidence>
<dbReference type="EMBL" id="CP041692">
    <property type="protein sequence ID" value="QDP96083.1"/>
    <property type="molecule type" value="Genomic_DNA"/>
</dbReference>
<sequence>MMGSSGWIVVAIVLAVIDAICFAAAAVYQQRAVRRTVLSDLPTTGADQRFGSSTGHIRQHRLSLRRIPTLVSKPGWLGGAALMVLGGSLHVIALWLAPVSVIQPIGVLGVPIAVLLAAKLAHRRPSRRSVLPILLCVVSIGAFVGIAAEQVSTDRPVPMTGLLITEAVVLLVIGSTILITRRMHGWIRCLSNAVAGALGVGMVAVLMRALGQHLQAGSGGIDLGRLFDPAGSAMIGLMILSGAAGGWLVQQAYASGPAEVVLASLTVVDPMIAVVIGLLLLGEGATLTAGATIGMIICGLAAVGGVIALARTHPDAEASPRRQELDIAVHETAEESDRLVRAGAGIG</sequence>
<dbReference type="RefSeq" id="WP_143986049.1">
    <property type="nucleotide sequence ID" value="NZ_CP041692.1"/>
</dbReference>
<feature type="transmembrane region" description="Helical" evidence="1">
    <location>
        <begin position="192"/>
        <end position="210"/>
    </location>
</feature>
<organism evidence="2 3">
    <name type="scientific">Microlunatus elymi</name>
    <dbReference type="NCBI Taxonomy" id="2596828"/>
    <lineage>
        <taxon>Bacteria</taxon>
        <taxon>Bacillati</taxon>
        <taxon>Actinomycetota</taxon>
        <taxon>Actinomycetes</taxon>
        <taxon>Propionibacteriales</taxon>
        <taxon>Propionibacteriaceae</taxon>
        <taxon>Microlunatus</taxon>
    </lineage>
</organism>
<keyword evidence="1" id="KW-1133">Transmembrane helix</keyword>
<evidence type="ECO:0000256" key="1">
    <source>
        <dbReference type="SAM" id="Phobius"/>
    </source>
</evidence>
<dbReference type="Proteomes" id="UP000319263">
    <property type="component" value="Chromosome"/>
</dbReference>
<feature type="transmembrane region" description="Helical" evidence="1">
    <location>
        <begin position="6"/>
        <end position="28"/>
    </location>
</feature>
<proteinExistence type="predicted"/>
<accession>A0A516PY33</accession>
<feature type="transmembrane region" description="Helical" evidence="1">
    <location>
        <begin position="75"/>
        <end position="95"/>
    </location>
</feature>
<reference evidence="2 3" key="1">
    <citation type="submission" date="2019-07" db="EMBL/GenBank/DDBJ databases">
        <title>Microlunatus dokdonensis sp. nov. isolated from the rhizospheric soil of the wild plant Elymus tsukushiensis.</title>
        <authorList>
            <person name="Ghim S.-Y."/>
            <person name="Hwang Y.-J."/>
            <person name="Son J.-S."/>
            <person name="Shin J.-H."/>
        </authorList>
    </citation>
    <scope>NUCLEOTIDE SEQUENCE [LARGE SCALE GENOMIC DNA]</scope>
    <source>
        <strain evidence="2 3">KUDC0627</strain>
    </source>
</reference>
<dbReference type="KEGG" id="mik:FOE78_09395"/>
<feature type="transmembrane region" description="Helical" evidence="1">
    <location>
        <begin position="101"/>
        <end position="118"/>
    </location>
</feature>